<dbReference type="Pfam" id="PF14091">
    <property type="entry name" value="DUF4269"/>
    <property type="match status" value="1"/>
</dbReference>
<dbReference type="InterPro" id="IPR025365">
    <property type="entry name" value="DUF4269"/>
</dbReference>
<evidence type="ECO:0000313" key="1">
    <source>
        <dbReference type="EMBL" id="PKR57866.1"/>
    </source>
</evidence>
<keyword evidence="2" id="KW-1185">Reference proteome</keyword>
<dbReference type="AlphaFoldDB" id="A0A2N3L559"/>
<accession>A0A2N3L559</accession>
<evidence type="ECO:0000313" key="2">
    <source>
        <dbReference type="Proteomes" id="UP000233332"/>
    </source>
</evidence>
<sequence length="252" mass="27440">MSWLVLQGVKDACGQRGRDPLPQVSALRSTGSRNRTDLIMNQTVIDWPDPLCAAAFRGLEKLQKASDIGANVALALQQADVLGLLAEFDPVIAGTLPIAINTEQSDIDILCHAVDLSRFNDCVDSTFSSYPHYRRHQRAPTNHVGVASVVRFECAGGDCDGFEVEIFATDCPSTAQYGFIHMLAEARILSLLGPDFAKNVRALKRQNVKTEPAFAQLLRLSGDPYIGVAELANMSMDEMTAFVNRKGLFVVG</sequence>
<dbReference type="EMBL" id="NXGX01000005">
    <property type="protein sequence ID" value="PKR57866.1"/>
    <property type="molecule type" value="Genomic_DNA"/>
</dbReference>
<comment type="caution">
    <text evidence="1">The sequence shown here is derived from an EMBL/GenBank/DDBJ whole genome shotgun (WGS) entry which is preliminary data.</text>
</comment>
<proteinExistence type="predicted"/>
<organism evidence="1 2">
    <name type="scientific">Thalassospira lohafexi</name>
    <dbReference type="NCBI Taxonomy" id="744227"/>
    <lineage>
        <taxon>Bacteria</taxon>
        <taxon>Pseudomonadati</taxon>
        <taxon>Pseudomonadota</taxon>
        <taxon>Alphaproteobacteria</taxon>
        <taxon>Rhodospirillales</taxon>
        <taxon>Thalassospiraceae</taxon>
        <taxon>Thalassospira</taxon>
    </lineage>
</organism>
<dbReference type="Proteomes" id="UP000233332">
    <property type="component" value="Unassembled WGS sequence"/>
</dbReference>
<name>A0A2N3L559_9PROT</name>
<gene>
    <name evidence="1" type="ORF">COO92_13950</name>
</gene>
<evidence type="ECO:0008006" key="3">
    <source>
        <dbReference type="Google" id="ProtNLM"/>
    </source>
</evidence>
<reference evidence="1 2" key="1">
    <citation type="submission" date="2017-09" db="EMBL/GenBank/DDBJ databases">
        <title>Biodiversity and function of Thalassospira species in the particle-attached aromatic-hydrocarbon-degrading consortia from the surface seawater of the China South Sea.</title>
        <authorList>
            <person name="Dong C."/>
            <person name="Lai Q."/>
            <person name="Shao Z."/>
        </authorList>
    </citation>
    <scope>NUCLEOTIDE SEQUENCE [LARGE SCALE GENOMIC DNA]</scope>
    <source>
        <strain evidence="1 2">139Z-12</strain>
    </source>
</reference>
<protein>
    <recommendedName>
        <fullName evidence="3">DUF4269 domain-containing protein</fullName>
    </recommendedName>
</protein>